<dbReference type="Gene3D" id="2.40.50.140">
    <property type="entry name" value="Nucleic acid-binding proteins"/>
    <property type="match status" value="1"/>
</dbReference>
<evidence type="ECO:0000256" key="1">
    <source>
        <dbReference type="SAM" id="MobiDB-lite"/>
    </source>
</evidence>
<organism evidence="2 3">
    <name type="scientific">Pseudogemmobacter lacusdianii</name>
    <dbReference type="NCBI Taxonomy" id="3069608"/>
    <lineage>
        <taxon>Bacteria</taxon>
        <taxon>Pseudomonadati</taxon>
        <taxon>Pseudomonadota</taxon>
        <taxon>Alphaproteobacteria</taxon>
        <taxon>Rhodobacterales</taxon>
        <taxon>Paracoccaceae</taxon>
        <taxon>Pseudogemmobacter</taxon>
    </lineage>
</organism>
<dbReference type="EMBL" id="JAVDBT010000008">
    <property type="protein sequence ID" value="MDQ2066713.1"/>
    <property type="molecule type" value="Genomic_DNA"/>
</dbReference>
<sequence>MARFEFKTHVSPKVEAMWCFLSAPQAPFKEGAAAMYAITGILDDTEDNRAWIDGIISTAQAEAKKAGVKLKKVFHNPFEFPEDVDEDEYLVDPATGKSKRPEQFRGKIIFKAKTQFQPGQIDSARVDLPPDVKIFGGDIVKIKFAAEPYENGANSGITLRLRTVQLLEKRTSFNRGPDTDGFEDEDGYRAGGGGGEGHEDF</sequence>
<dbReference type="Proteomes" id="UP001239680">
    <property type="component" value="Unassembled WGS sequence"/>
</dbReference>
<evidence type="ECO:0000313" key="3">
    <source>
        <dbReference type="Proteomes" id="UP001239680"/>
    </source>
</evidence>
<comment type="caution">
    <text evidence="2">The sequence shown here is derived from an EMBL/GenBank/DDBJ whole genome shotgun (WGS) entry which is preliminary data.</text>
</comment>
<reference evidence="2 3" key="1">
    <citation type="submission" date="2023-08" db="EMBL/GenBank/DDBJ databases">
        <title>Characterization of two Paracoccaceae strains isolated from Phycosphere and proposal of Xinfangfangia lacusdiani sp. nov.</title>
        <authorList>
            <person name="Deng Y."/>
            <person name="Zhang Y.Q."/>
        </authorList>
    </citation>
    <scope>NUCLEOTIDE SEQUENCE [LARGE SCALE GENOMIC DNA]</scope>
    <source>
        <strain evidence="2 3">CPCC 101601</strain>
    </source>
</reference>
<dbReference type="SUPFAM" id="SSF50249">
    <property type="entry name" value="Nucleic acid-binding proteins"/>
    <property type="match status" value="1"/>
</dbReference>
<keyword evidence="3" id="KW-1185">Reference proteome</keyword>
<feature type="region of interest" description="Disordered" evidence="1">
    <location>
        <begin position="172"/>
        <end position="201"/>
    </location>
</feature>
<evidence type="ECO:0000313" key="2">
    <source>
        <dbReference type="EMBL" id="MDQ2066713.1"/>
    </source>
</evidence>
<accession>A0ABU0VYK7</accession>
<dbReference type="RefSeq" id="WP_306680422.1">
    <property type="nucleotide sequence ID" value="NZ_JAVDBT010000008.1"/>
</dbReference>
<dbReference type="InterPro" id="IPR012340">
    <property type="entry name" value="NA-bd_OB-fold"/>
</dbReference>
<gene>
    <name evidence="2" type="ORF">Q9295_10020</name>
</gene>
<name>A0ABU0VYK7_9RHOB</name>
<proteinExistence type="predicted"/>
<protein>
    <submittedName>
        <fullName evidence="2">DUF2815 family protein</fullName>
    </submittedName>
</protein>